<dbReference type="AlphaFoldDB" id="A0A8V1AAR3"/>
<feature type="compositionally biased region" description="Polar residues" evidence="1">
    <location>
        <begin position="129"/>
        <end position="138"/>
    </location>
</feature>
<keyword evidence="2" id="KW-0812">Transmembrane</keyword>
<keyword evidence="2" id="KW-1133">Transmembrane helix</keyword>
<evidence type="ECO:0000313" key="3">
    <source>
        <dbReference type="Ensembl" id="ENSGALP00010043069.1"/>
    </source>
</evidence>
<reference evidence="3" key="3">
    <citation type="submission" date="2025-09" db="UniProtKB">
        <authorList>
            <consortium name="Ensembl"/>
        </authorList>
    </citation>
    <scope>IDENTIFICATION</scope>
    <source>
        <strain evidence="3">broiler</strain>
    </source>
</reference>
<keyword evidence="4" id="KW-1185">Reference proteome</keyword>
<feature type="region of interest" description="Disordered" evidence="1">
    <location>
        <begin position="172"/>
        <end position="199"/>
    </location>
</feature>
<proteinExistence type="predicted"/>
<evidence type="ECO:0000313" key="4">
    <source>
        <dbReference type="Proteomes" id="UP000000539"/>
    </source>
</evidence>
<keyword evidence="2" id="KW-0472">Membrane</keyword>
<evidence type="ECO:0000256" key="2">
    <source>
        <dbReference type="SAM" id="Phobius"/>
    </source>
</evidence>
<feature type="transmembrane region" description="Helical" evidence="2">
    <location>
        <begin position="232"/>
        <end position="251"/>
    </location>
</feature>
<name>A0A8V1AAR3_CHICK</name>
<feature type="compositionally biased region" description="Polar residues" evidence="1">
    <location>
        <begin position="73"/>
        <end position="89"/>
    </location>
</feature>
<reference evidence="3" key="2">
    <citation type="submission" date="2025-08" db="UniProtKB">
        <authorList>
            <consortium name="Ensembl"/>
        </authorList>
    </citation>
    <scope>IDENTIFICATION</scope>
    <source>
        <strain evidence="3">broiler</strain>
    </source>
</reference>
<evidence type="ECO:0000256" key="1">
    <source>
        <dbReference type="SAM" id="MobiDB-lite"/>
    </source>
</evidence>
<reference evidence="3" key="1">
    <citation type="submission" date="2020-11" db="EMBL/GenBank/DDBJ databases">
        <title>Gallus gallus (Chicken) genome, bGalGal1, GRCg7b, maternal haplotype autosomes + Z &amp; W.</title>
        <authorList>
            <person name="Warren W."/>
            <person name="Formenti G."/>
            <person name="Fedrigo O."/>
            <person name="Haase B."/>
            <person name="Mountcastle J."/>
            <person name="Balacco J."/>
            <person name="Tracey A."/>
            <person name="Schneider V."/>
            <person name="Okimoto R."/>
            <person name="Cheng H."/>
            <person name="Hawken R."/>
            <person name="Howe K."/>
            <person name="Jarvis E.D."/>
        </authorList>
    </citation>
    <scope>NUCLEOTIDE SEQUENCE [LARGE SCALE GENOMIC DNA]</scope>
    <source>
        <strain evidence="3">Broiler</strain>
    </source>
</reference>
<dbReference type="Proteomes" id="UP000000539">
    <property type="component" value="Chromosome 17"/>
</dbReference>
<dbReference type="Ensembl" id="ENSGALT00010069943.1">
    <property type="protein sequence ID" value="ENSGALP00010043069.1"/>
    <property type="gene ID" value="ENSGALG00010028910.1"/>
</dbReference>
<protein>
    <submittedName>
        <fullName evidence="3">Uncharacterized protein</fullName>
    </submittedName>
</protein>
<accession>A0A8V1AAR3</accession>
<sequence>MWSGGSRCQVQGWGQSLPPSSDGFARFPARGRAGVLFPVQGKYLHFTGKFNLSLELDPLYGFNIRSFTAQRCKGSSQIRTSRTGGNLTRSPAGRAAPRKKAEVPRSRKKKRVYPESSAFIFPADRQEQTKSNNENSFSVRAGQPLAYDQRLLLPRRRERGCQPPSAALFPARRRRHGSAAVPGFPKSRAPSAGSRERSPGRCVSAALRGFPAPRPRFTAKVRLGAAHGSTGLPLYTAAAVALAVLLLCLLLPKGRNAK</sequence>
<organism evidence="3 4">
    <name type="scientific">Gallus gallus</name>
    <name type="common">Chicken</name>
    <dbReference type="NCBI Taxonomy" id="9031"/>
    <lineage>
        <taxon>Eukaryota</taxon>
        <taxon>Metazoa</taxon>
        <taxon>Chordata</taxon>
        <taxon>Craniata</taxon>
        <taxon>Vertebrata</taxon>
        <taxon>Euteleostomi</taxon>
        <taxon>Archelosauria</taxon>
        <taxon>Archosauria</taxon>
        <taxon>Dinosauria</taxon>
        <taxon>Saurischia</taxon>
        <taxon>Theropoda</taxon>
        <taxon>Coelurosauria</taxon>
        <taxon>Aves</taxon>
        <taxon>Neognathae</taxon>
        <taxon>Galloanserae</taxon>
        <taxon>Galliformes</taxon>
        <taxon>Phasianidae</taxon>
        <taxon>Phasianinae</taxon>
        <taxon>Gallus</taxon>
    </lineage>
</organism>
<feature type="region of interest" description="Disordered" evidence="1">
    <location>
        <begin position="73"/>
        <end position="139"/>
    </location>
</feature>